<feature type="domain" description="RNA polymerase sigma factor 70 region 4 type 2" evidence="6">
    <location>
        <begin position="119"/>
        <end position="168"/>
    </location>
</feature>
<dbReference type="InterPro" id="IPR013325">
    <property type="entry name" value="RNA_pol_sigma_r2"/>
</dbReference>
<keyword evidence="2" id="KW-0805">Transcription regulation</keyword>
<dbReference type="PANTHER" id="PTHR43133">
    <property type="entry name" value="RNA POLYMERASE ECF-TYPE SIGMA FACTO"/>
    <property type="match status" value="1"/>
</dbReference>
<dbReference type="GO" id="GO:0003677">
    <property type="term" value="F:DNA binding"/>
    <property type="evidence" value="ECO:0007669"/>
    <property type="project" value="InterPro"/>
</dbReference>
<dbReference type="Proteomes" id="UP000316882">
    <property type="component" value="Unassembled WGS sequence"/>
</dbReference>
<dbReference type="PANTHER" id="PTHR43133:SF51">
    <property type="entry name" value="RNA POLYMERASE SIGMA FACTOR"/>
    <property type="match status" value="1"/>
</dbReference>
<evidence type="ECO:0000256" key="3">
    <source>
        <dbReference type="ARBA" id="ARBA00023082"/>
    </source>
</evidence>
<proteinExistence type="inferred from homology"/>
<name>A0A4Y3PKC1_BREPA</name>
<evidence type="ECO:0000313" key="7">
    <source>
        <dbReference type="EMBL" id="GEB34952.1"/>
    </source>
</evidence>
<dbReference type="InterPro" id="IPR007627">
    <property type="entry name" value="RNA_pol_sigma70_r2"/>
</dbReference>
<keyword evidence="3" id="KW-0731">Sigma factor</keyword>
<dbReference type="SUPFAM" id="SSF88659">
    <property type="entry name" value="Sigma3 and sigma4 domains of RNA polymerase sigma factors"/>
    <property type="match status" value="1"/>
</dbReference>
<evidence type="ECO:0000259" key="5">
    <source>
        <dbReference type="Pfam" id="PF04542"/>
    </source>
</evidence>
<evidence type="ECO:0000256" key="1">
    <source>
        <dbReference type="ARBA" id="ARBA00010641"/>
    </source>
</evidence>
<dbReference type="AlphaFoldDB" id="A0A4Y3PKC1"/>
<dbReference type="Gene3D" id="1.10.1740.10">
    <property type="match status" value="1"/>
</dbReference>
<dbReference type="SUPFAM" id="SSF88946">
    <property type="entry name" value="Sigma2 domain of RNA polymerase sigma factors"/>
    <property type="match status" value="1"/>
</dbReference>
<evidence type="ECO:0000256" key="4">
    <source>
        <dbReference type="ARBA" id="ARBA00023163"/>
    </source>
</evidence>
<dbReference type="NCBIfam" id="TIGR02937">
    <property type="entry name" value="sigma70-ECF"/>
    <property type="match status" value="1"/>
</dbReference>
<dbReference type="EMBL" id="BJMH01000031">
    <property type="protein sequence ID" value="GEB34952.1"/>
    <property type="molecule type" value="Genomic_DNA"/>
</dbReference>
<keyword evidence="4" id="KW-0804">Transcription</keyword>
<dbReference type="CDD" id="cd06171">
    <property type="entry name" value="Sigma70_r4"/>
    <property type="match status" value="1"/>
</dbReference>
<dbReference type="InterPro" id="IPR039425">
    <property type="entry name" value="RNA_pol_sigma-70-like"/>
</dbReference>
<evidence type="ECO:0000313" key="8">
    <source>
        <dbReference type="Proteomes" id="UP000316882"/>
    </source>
</evidence>
<dbReference type="GO" id="GO:0016987">
    <property type="term" value="F:sigma factor activity"/>
    <property type="evidence" value="ECO:0007669"/>
    <property type="project" value="UniProtKB-KW"/>
</dbReference>
<protein>
    <submittedName>
        <fullName evidence="7">ECF RNA polymerase sigma factor SigW</fullName>
    </submittedName>
</protein>
<sequence>MQDDNELVRLVQGGNQQAYARLVDKYKGKIFARLYRMIGQKQDAQDLAQEVFTKAYFQLEKLEPDGNFSAWLYRIAINHCLDELRKRKRSVKTSDEEVELIGSETPEEAFLQKEQQQVLLRHIMGLEEEYRAVVVLRYIDQLSYKEISEMLVLPTTTVQMRLHRAKKKHSPIQRGSL</sequence>
<organism evidence="7 8">
    <name type="scientific">Brevibacillus parabrevis</name>
    <dbReference type="NCBI Taxonomy" id="54914"/>
    <lineage>
        <taxon>Bacteria</taxon>
        <taxon>Bacillati</taxon>
        <taxon>Bacillota</taxon>
        <taxon>Bacilli</taxon>
        <taxon>Bacillales</taxon>
        <taxon>Paenibacillaceae</taxon>
        <taxon>Brevibacillus</taxon>
    </lineage>
</organism>
<reference evidence="7 8" key="1">
    <citation type="submission" date="2019-06" db="EMBL/GenBank/DDBJ databases">
        <title>Whole genome shotgun sequence of Brevibacillus parabrevis NBRC 12334.</title>
        <authorList>
            <person name="Hosoyama A."/>
            <person name="Uohara A."/>
            <person name="Ohji S."/>
            <person name="Ichikawa N."/>
        </authorList>
    </citation>
    <scope>NUCLEOTIDE SEQUENCE [LARGE SCALE GENOMIC DNA]</scope>
    <source>
        <strain evidence="7 8">NBRC 12334</strain>
    </source>
</reference>
<gene>
    <name evidence="7" type="primary">sigW_3</name>
    <name evidence="7" type="ORF">BPA01_45320</name>
</gene>
<dbReference type="RefSeq" id="WP_122966434.1">
    <property type="nucleotide sequence ID" value="NZ_BJMH01000031.1"/>
</dbReference>
<keyword evidence="8" id="KW-1185">Reference proteome</keyword>
<evidence type="ECO:0000256" key="2">
    <source>
        <dbReference type="ARBA" id="ARBA00023015"/>
    </source>
</evidence>
<dbReference type="InterPro" id="IPR013249">
    <property type="entry name" value="RNA_pol_sigma70_r4_t2"/>
</dbReference>
<dbReference type="InterPro" id="IPR014284">
    <property type="entry name" value="RNA_pol_sigma-70_dom"/>
</dbReference>
<dbReference type="Pfam" id="PF04542">
    <property type="entry name" value="Sigma70_r2"/>
    <property type="match status" value="1"/>
</dbReference>
<dbReference type="GO" id="GO:0006352">
    <property type="term" value="P:DNA-templated transcription initiation"/>
    <property type="evidence" value="ECO:0007669"/>
    <property type="project" value="InterPro"/>
</dbReference>
<comment type="caution">
    <text evidence="7">The sequence shown here is derived from an EMBL/GenBank/DDBJ whole genome shotgun (WGS) entry which is preliminary data.</text>
</comment>
<comment type="similarity">
    <text evidence="1">Belongs to the sigma-70 factor family. ECF subfamily.</text>
</comment>
<accession>A0A4Y3PKC1</accession>
<evidence type="ECO:0000259" key="6">
    <source>
        <dbReference type="Pfam" id="PF08281"/>
    </source>
</evidence>
<dbReference type="InterPro" id="IPR013324">
    <property type="entry name" value="RNA_pol_sigma_r3/r4-like"/>
</dbReference>
<dbReference type="Gene3D" id="1.10.10.10">
    <property type="entry name" value="Winged helix-like DNA-binding domain superfamily/Winged helix DNA-binding domain"/>
    <property type="match status" value="1"/>
</dbReference>
<feature type="domain" description="RNA polymerase sigma-70 region 2" evidence="5">
    <location>
        <begin position="22"/>
        <end position="89"/>
    </location>
</feature>
<dbReference type="Pfam" id="PF08281">
    <property type="entry name" value="Sigma70_r4_2"/>
    <property type="match status" value="1"/>
</dbReference>
<dbReference type="InterPro" id="IPR036388">
    <property type="entry name" value="WH-like_DNA-bd_sf"/>
</dbReference>